<dbReference type="PROSITE" id="PS52035">
    <property type="entry name" value="PEPTIDASE_M14"/>
    <property type="match status" value="1"/>
</dbReference>
<keyword evidence="7" id="KW-0378">Hydrolase</keyword>
<evidence type="ECO:0000313" key="14">
    <source>
        <dbReference type="Ensembl" id="ENSCSAVP00000017181.1"/>
    </source>
</evidence>
<dbReference type="Pfam" id="PF02244">
    <property type="entry name" value="Propep_M14"/>
    <property type="match status" value="1"/>
</dbReference>
<evidence type="ECO:0000256" key="6">
    <source>
        <dbReference type="ARBA" id="ARBA00022729"/>
    </source>
</evidence>
<dbReference type="Proteomes" id="UP000007875">
    <property type="component" value="Unassembled WGS sequence"/>
</dbReference>
<dbReference type="Pfam" id="PF00246">
    <property type="entry name" value="Peptidase_M14"/>
    <property type="match status" value="1"/>
</dbReference>
<dbReference type="FunCoup" id="H2ZHW5">
    <property type="interactions" value="8"/>
</dbReference>
<comment type="caution">
    <text evidence="11">Lacks conserved residue(s) required for the propagation of feature annotation.</text>
</comment>
<dbReference type="Gene3D" id="3.40.630.10">
    <property type="entry name" value="Zn peptidases"/>
    <property type="match status" value="1"/>
</dbReference>
<keyword evidence="9" id="KW-0482">Metalloprotease</keyword>
<dbReference type="Gene3D" id="3.30.70.340">
    <property type="entry name" value="Metallocarboxypeptidase-like"/>
    <property type="match status" value="1"/>
</dbReference>
<dbReference type="FunFam" id="3.40.630.10:FF:000084">
    <property type="entry name" value="Carboxypeptidase B2"/>
    <property type="match status" value="1"/>
</dbReference>
<dbReference type="SUPFAM" id="SSF54897">
    <property type="entry name" value="Protease propeptides/inhibitors"/>
    <property type="match status" value="1"/>
</dbReference>
<feature type="chain" id="PRO_5012249127" description="Peptidase M14 domain-containing protein" evidence="12">
    <location>
        <begin position="16"/>
        <end position="358"/>
    </location>
</feature>
<evidence type="ECO:0000256" key="3">
    <source>
        <dbReference type="ARBA" id="ARBA00022645"/>
    </source>
</evidence>
<keyword evidence="15" id="KW-1185">Reference proteome</keyword>
<dbReference type="InterPro" id="IPR003146">
    <property type="entry name" value="M14A_act_pep"/>
</dbReference>
<evidence type="ECO:0000256" key="7">
    <source>
        <dbReference type="ARBA" id="ARBA00022801"/>
    </source>
</evidence>
<dbReference type="GO" id="GO:0008270">
    <property type="term" value="F:zinc ion binding"/>
    <property type="evidence" value="ECO:0007669"/>
    <property type="project" value="InterPro"/>
</dbReference>
<feature type="domain" description="Peptidase M14" evidence="13">
    <location>
        <begin position="115"/>
        <end position="358"/>
    </location>
</feature>
<feature type="signal peptide" evidence="12">
    <location>
        <begin position="1"/>
        <end position="15"/>
    </location>
</feature>
<protein>
    <recommendedName>
        <fullName evidence="13">Peptidase M14 domain-containing protein</fullName>
    </recommendedName>
</protein>
<dbReference type="GO" id="GO:0006508">
    <property type="term" value="P:proteolysis"/>
    <property type="evidence" value="ECO:0007669"/>
    <property type="project" value="UniProtKB-KW"/>
</dbReference>
<evidence type="ECO:0000256" key="1">
    <source>
        <dbReference type="ARBA" id="ARBA00001947"/>
    </source>
</evidence>
<dbReference type="SMART" id="SM00631">
    <property type="entry name" value="Zn_pept"/>
    <property type="match status" value="1"/>
</dbReference>
<dbReference type="HOGENOM" id="CLU_019326_0_2_1"/>
<dbReference type="InterPro" id="IPR057246">
    <property type="entry name" value="CARBOXYPEPT_ZN_1"/>
</dbReference>
<keyword evidence="5" id="KW-0479">Metal-binding</keyword>
<dbReference type="InParanoid" id="H2ZHW5"/>
<reference evidence="14" key="2">
    <citation type="submission" date="2025-08" db="UniProtKB">
        <authorList>
            <consortium name="Ensembl"/>
        </authorList>
    </citation>
    <scope>IDENTIFICATION</scope>
</reference>
<evidence type="ECO:0000256" key="8">
    <source>
        <dbReference type="ARBA" id="ARBA00022833"/>
    </source>
</evidence>
<dbReference type="PRINTS" id="PR00765">
    <property type="entry name" value="CRBOXYPTASEA"/>
</dbReference>
<evidence type="ECO:0000256" key="9">
    <source>
        <dbReference type="ARBA" id="ARBA00023049"/>
    </source>
</evidence>
<dbReference type="InterPro" id="IPR036990">
    <property type="entry name" value="M14A-like_propep"/>
</dbReference>
<dbReference type="InterPro" id="IPR000834">
    <property type="entry name" value="Peptidase_M14"/>
</dbReference>
<evidence type="ECO:0000256" key="5">
    <source>
        <dbReference type="ARBA" id="ARBA00022723"/>
    </source>
</evidence>
<reference evidence="15" key="1">
    <citation type="submission" date="2003-08" db="EMBL/GenBank/DDBJ databases">
        <authorList>
            <person name="Birren B."/>
            <person name="Nusbaum C."/>
            <person name="Abebe A."/>
            <person name="Abouelleil A."/>
            <person name="Adekoya E."/>
            <person name="Ait-zahra M."/>
            <person name="Allen N."/>
            <person name="Allen T."/>
            <person name="An P."/>
            <person name="Anderson M."/>
            <person name="Anderson S."/>
            <person name="Arachchi H."/>
            <person name="Armbruster J."/>
            <person name="Bachantsang P."/>
            <person name="Baldwin J."/>
            <person name="Barry A."/>
            <person name="Bayul T."/>
            <person name="Blitshsteyn B."/>
            <person name="Bloom T."/>
            <person name="Blye J."/>
            <person name="Boguslavskiy L."/>
            <person name="Borowsky M."/>
            <person name="Boukhgalter B."/>
            <person name="Brunache A."/>
            <person name="Butler J."/>
            <person name="Calixte N."/>
            <person name="Calvo S."/>
            <person name="Camarata J."/>
            <person name="Campo K."/>
            <person name="Chang J."/>
            <person name="Cheshatsang Y."/>
            <person name="Citroen M."/>
            <person name="Collymore A."/>
            <person name="Considine T."/>
            <person name="Cook A."/>
            <person name="Cooke P."/>
            <person name="Corum B."/>
            <person name="Cuomo C."/>
            <person name="David R."/>
            <person name="Dawoe T."/>
            <person name="Degray S."/>
            <person name="Dodge S."/>
            <person name="Dooley K."/>
            <person name="Dorje P."/>
            <person name="Dorjee K."/>
            <person name="Dorris L."/>
            <person name="Duffey N."/>
            <person name="Dupes A."/>
            <person name="Elkins T."/>
            <person name="Engels R."/>
            <person name="Erickson J."/>
            <person name="Farina A."/>
            <person name="Faro S."/>
            <person name="Ferreira P."/>
            <person name="Fischer H."/>
            <person name="Fitzgerald M."/>
            <person name="Foley K."/>
            <person name="Gage D."/>
            <person name="Galagan J."/>
            <person name="Gearin G."/>
            <person name="Gnerre S."/>
            <person name="Gnirke A."/>
            <person name="Goyette A."/>
            <person name="Graham J."/>
            <person name="Grandbois E."/>
            <person name="Gyaltsen K."/>
            <person name="Hafez N."/>
            <person name="Hagopian D."/>
            <person name="Hagos B."/>
            <person name="Hall J."/>
            <person name="Hatcher B."/>
            <person name="Heller A."/>
            <person name="Higgins H."/>
            <person name="Honan T."/>
            <person name="Horn A."/>
            <person name="Houde N."/>
            <person name="Hughes L."/>
            <person name="Hulme W."/>
            <person name="Husby E."/>
            <person name="Iliev I."/>
            <person name="Jaffe D."/>
            <person name="Jones C."/>
            <person name="Kamal M."/>
            <person name="Kamat A."/>
            <person name="Kamvysselis M."/>
            <person name="Karlsson E."/>
            <person name="Kells C."/>
            <person name="Kieu A."/>
            <person name="Kisner P."/>
            <person name="Kodira C."/>
            <person name="Kulbokas E."/>
            <person name="Labutti K."/>
            <person name="Lama D."/>
            <person name="Landers T."/>
            <person name="Leger J."/>
            <person name="Levine S."/>
            <person name="Lewis D."/>
            <person name="Lewis T."/>
            <person name="Lindblad-toh K."/>
            <person name="Liu X."/>
            <person name="Lokyitsang T."/>
            <person name="Lokyitsang Y."/>
            <person name="Lucien O."/>
            <person name="Lui A."/>
            <person name="Ma L.J."/>
            <person name="Mabbitt R."/>
            <person name="Macdonald J."/>
            <person name="Maclean C."/>
            <person name="Major J."/>
            <person name="Manning J."/>
            <person name="Marabella R."/>
            <person name="Maru K."/>
            <person name="Matthews C."/>
            <person name="Mauceli E."/>
            <person name="Mccarthy M."/>
            <person name="Mcdonough S."/>
            <person name="Mcghee T."/>
            <person name="Meldrim J."/>
            <person name="Meneus L."/>
            <person name="Mesirov J."/>
            <person name="Mihalev A."/>
            <person name="Mihova T."/>
            <person name="Mikkelsen T."/>
            <person name="Mlenga V."/>
            <person name="Moru K."/>
            <person name="Mozes J."/>
            <person name="Mulrain L."/>
            <person name="Munson G."/>
            <person name="Naylor J."/>
            <person name="Newes C."/>
            <person name="Nguyen C."/>
            <person name="Nguyen N."/>
            <person name="Nguyen T."/>
            <person name="Nicol R."/>
            <person name="Nielsen C."/>
            <person name="Nizzari M."/>
            <person name="Norbu C."/>
            <person name="Norbu N."/>
            <person name="O'donnell P."/>
            <person name="Okoawo O."/>
            <person name="O'leary S."/>
            <person name="Omotosho B."/>
            <person name="O'neill K."/>
            <person name="Osman S."/>
            <person name="Parker S."/>
            <person name="Perrin D."/>
            <person name="Phunkhang P."/>
            <person name="Piqani B."/>
            <person name="Purcell S."/>
            <person name="Rachupka T."/>
            <person name="Ramasamy U."/>
            <person name="Rameau R."/>
            <person name="Ray V."/>
            <person name="Raymond C."/>
            <person name="Retta R."/>
            <person name="Richardson S."/>
            <person name="Rise C."/>
            <person name="Rodriguez J."/>
            <person name="Rogers J."/>
            <person name="Rogov P."/>
            <person name="Rutman M."/>
            <person name="Schupbach R."/>
            <person name="Seaman C."/>
            <person name="Settipalli S."/>
            <person name="Sharpe T."/>
            <person name="Sheridan J."/>
            <person name="Sherpa N."/>
            <person name="Shi J."/>
            <person name="Smirnov S."/>
            <person name="Smith C."/>
            <person name="Sougnez C."/>
            <person name="Spencer B."/>
            <person name="Stalker J."/>
            <person name="Stange-thomann N."/>
            <person name="Stavropoulos S."/>
            <person name="Stetson K."/>
            <person name="Stone C."/>
            <person name="Stone S."/>
            <person name="Stubbs M."/>
            <person name="Talamas J."/>
            <person name="Tchuinga P."/>
            <person name="Tenzing P."/>
            <person name="Tesfaye S."/>
            <person name="Theodore J."/>
            <person name="Thoulutsang Y."/>
            <person name="Topham K."/>
            <person name="Towey S."/>
            <person name="Tsamla T."/>
            <person name="Tsomo N."/>
            <person name="Vallee D."/>
            <person name="Vassiliev H."/>
            <person name="Venkataraman V."/>
            <person name="Vinson J."/>
            <person name="Vo A."/>
            <person name="Wade C."/>
            <person name="Wang S."/>
            <person name="Wangchuk T."/>
            <person name="Wangdi T."/>
            <person name="Whittaker C."/>
            <person name="Wilkinson J."/>
            <person name="Wu Y."/>
            <person name="Wyman D."/>
            <person name="Yadav S."/>
            <person name="Yang S."/>
            <person name="Yang X."/>
            <person name="Yeager S."/>
            <person name="Yee E."/>
            <person name="Young G."/>
            <person name="Zainoun J."/>
            <person name="Zembeck L."/>
            <person name="Zimmer A."/>
            <person name="Zody M."/>
            <person name="Lander E."/>
        </authorList>
    </citation>
    <scope>NUCLEOTIDE SEQUENCE [LARGE SCALE GENOMIC DNA]</scope>
</reference>
<dbReference type="Ensembl" id="ENSCSAVT00000017369.1">
    <property type="protein sequence ID" value="ENSCSAVP00000017181.1"/>
    <property type="gene ID" value="ENSCSAVG00000010113.1"/>
</dbReference>
<proteinExistence type="inferred from homology"/>
<evidence type="ECO:0000256" key="10">
    <source>
        <dbReference type="ARBA" id="ARBA00023157"/>
    </source>
</evidence>
<organism evidence="14 15">
    <name type="scientific">Ciona savignyi</name>
    <name type="common">Pacific transparent sea squirt</name>
    <dbReference type="NCBI Taxonomy" id="51511"/>
    <lineage>
        <taxon>Eukaryota</taxon>
        <taxon>Metazoa</taxon>
        <taxon>Chordata</taxon>
        <taxon>Tunicata</taxon>
        <taxon>Ascidiacea</taxon>
        <taxon>Phlebobranchia</taxon>
        <taxon>Cionidae</taxon>
        <taxon>Ciona</taxon>
    </lineage>
</organism>
<keyword evidence="4" id="KW-0645">Protease</keyword>
<evidence type="ECO:0000256" key="11">
    <source>
        <dbReference type="PROSITE-ProRule" id="PRU01379"/>
    </source>
</evidence>
<dbReference type="STRING" id="51511.ENSCSAVP00000017181"/>
<sequence length="358" mass="40727">MKFLLVLTFVAVAFAKKFDGDQVLTLYPAELAHVVAIHELEEFADFWSPDSPSLVNVGTTVDVRIPRDHLLKTKQVLAEIKLNYDVKIHDVQEMINKQFDSVKTPYATDEQYYNTYHTIEEINAWQTDMVNTYPNLISQEVAGASFENRPISRLTMGKSKDNPIFLIDCGIHAREWISPAFCQCFVNRMLTKYGVDAGVTAMMDSLTFVIFPVLNVDGYAYSWTDDRMWRKTRSNYGTICFGVDPNRNFDAAWSGPGSSSNPCSETYYGPSMASEPLTKTLQSYVKTNYQKIKAYVTFHSYGQVFIFPYSYANKDVPNKDEHNALAANAAAAIESVNRKKYTYGPGYEFHVSCRRWFG</sequence>
<evidence type="ECO:0000256" key="2">
    <source>
        <dbReference type="ARBA" id="ARBA00005988"/>
    </source>
</evidence>
<dbReference type="GO" id="GO:0005615">
    <property type="term" value="C:extracellular space"/>
    <property type="evidence" value="ECO:0007669"/>
    <property type="project" value="TreeGrafter"/>
</dbReference>
<dbReference type="PANTHER" id="PTHR11705">
    <property type="entry name" value="PROTEASE FAMILY M14 CARBOXYPEPTIDASE A,B"/>
    <property type="match status" value="1"/>
</dbReference>
<dbReference type="PROSITE" id="PS00132">
    <property type="entry name" value="CARBOXYPEPT_ZN_1"/>
    <property type="match status" value="1"/>
</dbReference>
<name>H2ZHW5_CIOSA</name>
<dbReference type="SUPFAM" id="SSF53187">
    <property type="entry name" value="Zn-dependent exopeptidases"/>
    <property type="match status" value="1"/>
</dbReference>
<evidence type="ECO:0000313" key="15">
    <source>
        <dbReference type="Proteomes" id="UP000007875"/>
    </source>
</evidence>
<keyword evidence="6 12" id="KW-0732">Signal</keyword>
<keyword evidence="8" id="KW-0862">Zinc</keyword>
<accession>H2ZHW5</accession>
<evidence type="ECO:0000256" key="12">
    <source>
        <dbReference type="SAM" id="SignalP"/>
    </source>
</evidence>
<reference evidence="14" key="3">
    <citation type="submission" date="2025-09" db="UniProtKB">
        <authorList>
            <consortium name="Ensembl"/>
        </authorList>
    </citation>
    <scope>IDENTIFICATION</scope>
</reference>
<comment type="cofactor">
    <cofactor evidence="1">
        <name>Zn(2+)</name>
        <dbReference type="ChEBI" id="CHEBI:29105"/>
    </cofactor>
</comment>
<evidence type="ECO:0000259" key="13">
    <source>
        <dbReference type="PROSITE" id="PS52035"/>
    </source>
</evidence>
<evidence type="ECO:0000256" key="4">
    <source>
        <dbReference type="ARBA" id="ARBA00022670"/>
    </source>
</evidence>
<dbReference type="GO" id="GO:0004181">
    <property type="term" value="F:metallocarboxypeptidase activity"/>
    <property type="evidence" value="ECO:0007669"/>
    <property type="project" value="InterPro"/>
</dbReference>
<dbReference type="PANTHER" id="PTHR11705:SF91">
    <property type="entry name" value="FI01817P-RELATED"/>
    <property type="match status" value="1"/>
</dbReference>
<dbReference type="GeneTree" id="ENSGT00940000157819"/>
<dbReference type="OMA" id="KTFENRP"/>
<comment type="similarity">
    <text evidence="2 11">Belongs to the peptidase M14 family.</text>
</comment>
<keyword evidence="3" id="KW-0121">Carboxypeptidase</keyword>
<dbReference type="eggNOG" id="KOG2650">
    <property type="taxonomic scope" value="Eukaryota"/>
</dbReference>
<keyword evidence="10" id="KW-1015">Disulfide bond</keyword>
<dbReference type="AlphaFoldDB" id="H2ZHW5"/>